<dbReference type="EMBL" id="JBBPBN010000247">
    <property type="protein sequence ID" value="KAK8492486.1"/>
    <property type="molecule type" value="Genomic_DNA"/>
</dbReference>
<keyword evidence="2" id="KW-1185">Reference proteome</keyword>
<organism evidence="1 2">
    <name type="scientific">Hibiscus sabdariffa</name>
    <name type="common">roselle</name>
    <dbReference type="NCBI Taxonomy" id="183260"/>
    <lineage>
        <taxon>Eukaryota</taxon>
        <taxon>Viridiplantae</taxon>
        <taxon>Streptophyta</taxon>
        <taxon>Embryophyta</taxon>
        <taxon>Tracheophyta</taxon>
        <taxon>Spermatophyta</taxon>
        <taxon>Magnoliopsida</taxon>
        <taxon>eudicotyledons</taxon>
        <taxon>Gunneridae</taxon>
        <taxon>Pentapetalae</taxon>
        <taxon>rosids</taxon>
        <taxon>malvids</taxon>
        <taxon>Malvales</taxon>
        <taxon>Malvaceae</taxon>
        <taxon>Malvoideae</taxon>
        <taxon>Hibiscus</taxon>
    </lineage>
</organism>
<accession>A0ABR2AGZ7</accession>
<protein>
    <submittedName>
        <fullName evidence="1">Uncharacterized protein</fullName>
    </submittedName>
</protein>
<reference evidence="1 2" key="1">
    <citation type="journal article" date="2024" name="G3 (Bethesda)">
        <title>Genome assembly of Hibiscus sabdariffa L. provides insights into metabolisms of medicinal natural products.</title>
        <authorList>
            <person name="Kim T."/>
        </authorList>
    </citation>
    <scope>NUCLEOTIDE SEQUENCE [LARGE SCALE GENOMIC DNA]</scope>
    <source>
        <strain evidence="1">TK-2024</strain>
        <tissue evidence="1">Old leaves</tissue>
    </source>
</reference>
<gene>
    <name evidence="1" type="ORF">V6N11_021152</name>
</gene>
<evidence type="ECO:0000313" key="1">
    <source>
        <dbReference type="EMBL" id="KAK8492486.1"/>
    </source>
</evidence>
<sequence length="129" mass="14112">MKSQSRACDATSMTRREVSGSKVVRTQGKSLGGNPKPKYNMVATRFKCPNNIDFCATNLCGDDKELQTLAEKSEVKKSQYRACDATSMTRREVSGSKTLAKKSEVKKSQCRACDATSMTKREVSGSKAV</sequence>
<comment type="caution">
    <text evidence="1">The sequence shown here is derived from an EMBL/GenBank/DDBJ whole genome shotgun (WGS) entry which is preliminary data.</text>
</comment>
<evidence type="ECO:0000313" key="2">
    <source>
        <dbReference type="Proteomes" id="UP001396334"/>
    </source>
</evidence>
<dbReference type="Proteomes" id="UP001396334">
    <property type="component" value="Unassembled WGS sequence"/>
</dbReference>
<proteinExistence type="predicted"/>
<name>A0ABR2AGZ7_9ROSI</name>